<dbReference type="EMBL" id="CCAE010000049">
    <property type="protein sequence ID" value="CDN89654.1"/>
    <property type="molecule type" value="Genomic_DNA"/>
</dbReference>
<keyword evidence="2" id="KW-0238">DNA-binding</keyword>
<evidence type="ECO:0000313" key="4">
    <source>
        <dbReference type="EMBL" id="CDN89654.1"/>
    </source>
</evidence>
<sequence length="199" mass="22098">MQMISSLKRLADVRAGHPFRGSVPLVDGGNTQVIQMRDVSPDGTVAWANLARTHIAAKRSPDWLRDGDVLFVARGARNYAVCLSQAPPGAVCSQYFYVLRCKGEGVLPEYLAWHINRAPSQRYLRNNAEGSDQLSIRRAVLEDLPVAVPDLARQRLLVDLAAAAVQERRRLEDLIHNRERELDLLAQQLLSPDESGAIP</sequence>
<dbReference type="SUPFAM" id="SSF116734">
    <property type="entry name" value="DNA methylase specificity domain"/>
    <property type="match status" value="1"/>
</dbReference>
<dbReference type="AlphaFoldDB" id="A0A1L1PLI6"/>
<reference evidence="5" key="2">
    <citation type="submission" date="2014-11" db="EMBL/GenBank/DDBJ databases">
        <title>Draft genome sequence of Hydrogenophaga intermedia S1.</title>
        <authorList>
            <person name="Gan H.M."/>
            <person name="Chew T.H."/>
            <person name="Stolz A."/>
        </authorList>
    </citation>
    <scope>NUCLEOTIDE SEQUENCE [LARGE SCALE GENOMIC DNA]</scope>
    <source>
        <strain evidence="5">S1</strain>
    </source>
</reference>
<protein>
    <recommendedName>
        <fullName evidence="6">Type I restriction modification DNA specificity domain-containing protein</fullName>
    </recommendedName>
</protein>
<evidence type="ECO:0000313" key="5">
    <source>
        <dbReference type="Proteomes" id="UP000028878"/>
    </source>
</evidence>
<organism evidence="4 5">
    <name type="scientific">Hydrogenophaga intermedia</name>
    <dbReference type="NCBI Taxonomy" id="65786"/>
    <lineage>
        <taxon>Bacteria</taxon>
        <taxon>Pseudomonadati</taxon>
        <taxon>Pseudomonadota</taxon>
        <taxon>Betaproteobacteria</taxon>
        <taxon>Burkholderiales</taxon>
        <taxon>Comamonadaceae</taxon>
        <taxon>Hydrogenophaga</taxon>
    </lineage>
</organism>
<dbReference type="GO" id="GO:0009307">
    <property type="term" value="P:DNA restriction-modification system"/>
    <property type="evidence" value="ECO:0007669"/>
    <property type="project" value="UniProtKB-KW"/>
</dbReference>
<accession>A0A1L1PLI6</accession>
<proteinExistence type="predicted"/>
<evidence type="ECO:0000256" key="2">
    <source>
        <dbReference type="ARBA" id="ARBA00023125"/>
    </source>
</evidence>
<keyword evidence="5" id="KW-1185">Reference proteome</keyword>
<dbReference type="PANTHER" id="PTHR30408">
    <property type="entry name" value="TYPE-1 RESTRICTION ENZYME ECOKI SPECIFICITY PROTEIN"/>
    <property type="match status" value="1"/>
</dbReference>
<keyword evidence="1" id="KW-0680">Restriction system</keyword>
<dbReference type="Gene3D" id="3.90.220.20">
    <property type="entry name" value="DNA methylase specificity domains"/>
    <property type="match status" value="1"/>
</dbReference>
<evidence type="ECO:0008006" key="6">
    <source>
        <dbReference type="Google" id="ProtNLM"/>
    </source>
</evidence>
<feature type="coiled-coil region" evidence="3">
    <location>
        <begin position="161"/>
        <end position="188"/>
    </location>
</feature>
<dbReference type="InterPro" id="IPR052021">
    <property type="entry name" value="Type-I_RS_S_subunit"/>
</dbReference>
<dbReference type="Proteomes" id="UP000028878">
    <property type="component" value="Unassembled WGS sequence"/>
</dbReference>
<dbReference type="InterPro" id="IPR044946">
    <property type="entry name" value="Restrct_endonuc_typeI_TRD_sf"/>
</dbReference>
<name>A0A1L1PLI6_HYDIT</name>
<evidence type="ECO:0000256" key="3">
    <source>
        <dbReference type="SAM" id="Coils"/>
    </source>
</evidence>
<evidence type="ECO:0000256" key="1">
    <source>
        <dbReference type="ARBA" id="ARBA00022747"/>
    </source>
</evidence>
<dbReference type="PANTHER" id="PTHR30408:SF12">
    <property type="entry name" value="TYPE I RESTRICTION ENZYME MJAVIII SPECIFICITY SUBUNIT"/>
    <property type="match status" value="1"/>
</dbReference>
<dbReference type="GO" id="GO:0003677">
    <property type="term" value="F:DNA binding"/>
    <property type="evidence" value="ECO:0007669"/>
    <property type="project" value="UniProtKB-KW"/>
</dbReference>
<keyword evidence="3" id="KW-0175">Coiled coil</keyword>
<gene>
    <name evidence="4" type="ORF">BN948_04093</name>
</gene>
<reference evidence="5" key="1">
    <citation type="submission" date="2014-02" db="EMBL/GenBank/DDBJ databases">
        <authorList>
            <person name="Gan H."/>
        </authorList>
    </citation>
    <scope>NUCLEOTIDE SEQUENCE [LARGE SCALE GENOMIC DNA]</scope>
    <source>
        <strain evidence="5">S1</strain>
    </source>
</reference>